<dbReference type="OrthoDB" id="9983721at2"/>
<evidence type="ECO:0000313" key="3">
    <source>
        <dbReference type="Proteomes" id="UP000321464"/>
    </source>
</evidence>
<dbReference type="EMBL" id="BJYR01000006">
    <property type="protein sequence ID" value="GEN99027.1"/>
    <property type="molecule type" value="Genomic_DNA"/>
</dbReference>
<proteinExistence type="predicted"/>
<dbReference type="Proteomes" id="UP000321464">
    <property type="component" value="Unassembled WGS sequence"/>
</dbReference>
<sequence>MQPDPRERGFLMVEALVALAIAALMAALVFDTVWQMGRTATVAAEQRQALLLARSVLAAASVPGSGSPISPHGSDGHLSWSIASEPYADGATDGLALQTVHVQVRDAVTGRTLARLTSLKAQQ</sequence>
<dbReference type="AlphaFoldDB" id="A0A512AH34"/>
<accession>A0A512AH34</accession>
<organism evidence="2 3">
    <name type="scientific">Novosphingobium sediminis</name>
    <dbReference type="NCBI Taxonomy" id="707214"/>
    <lineage>
        <taxon>Bacteria</taxon>
        <taxon>Pseudomonadati</taxon>
        <taxon>Pseudomonadota</taxon>
        <taxon>Alphaproteobacteria</taxon>
        <taxon>Sphingomonadales</taxon>
        <taxon>Sphingomonadaceae</taxon>
        <taxon>Novosphingobium</taxon>
    </lineage>
</organism>
<protein>
    <submittedName>
        <fullName evidence="2">Uncharacterized protein</fullName>
    </submittedName>
</protein>
<keyword evidence="1" id="KW-0472">Membrane</keyword>
<comment type="caution">
    <text evidence="2">The sequence shown here is derived from an EMBL/GenBank/DDBJ whole genome shotgun (WGS) entry which is preliminary data.</text>
</comment>
<gene>
    <name evidence="2" type="ORF">NSE01_08600</name>
</gene>
<feature type="transmembrane region" description="Helical" evidence="1">
    <location>
        <begin position="12"/>
        <end position="30"/>
    </location>
</feature>
<keyword evidence="3" id="KW-1185">Reference proteome</keyword>
<name>A0A512AH34_9SPHN</name>
<keyword evidence="1" id="KW-0812">Transmembrane</keyword>
<evidence type="ECO:0000313" key="2">
    <source>
        <dbReference type="EMBL" id="GEN99027.1"/>
    </source>
</evidence>
<reference evidence="2 3" key="1">
    <citation type="submission" date="2019-07" db="EMBL/GenBank/DDBJ databases">
        <title>Whole genome shotgun sequence of Novosphingobium sediminis NBRC 106119.</title>
        <authorList>
            <person name="Hosoyama A."/>
            <person name="Uohara A."/>
            <person name="Ohji S."/>
            <person name="Ichikawa N."/>
        </authorList>
    </citation>
    <scope>NUCLEOTIDE SEQUENCE [LARGE SCALE GENOMIC DNA]</scope>
    <source>
        <strain evidence="2 3">NBRC 106119</strain>
    </source>
</reference>
<keyword evidence="1" id="KW-1133">Transmembrane helix</keyword>
<dbReference type="RefSeq" id="WP_147158402.1">
    <property type="nucleotide sequence ID" value="NZ_BJYR01000006.1"/>
</dbReference>
<evidence type="ECO:0000256" key="1">
    <source>
        <dbReference type="SAM" id="Phobius"/>
    </source>
</evidence>